<dbReference type="Pfam" id="PF17676">
    <property type="entry name" value="Peptidase_S66C"/>
    <property type="match status" value="1"/>
</dbReference>
<sequence>MKYIDASYIVIFMKKPKRLKPNDKIAIISPSWGGPSIFPHVYKKGLQNIEKYFKLIPIEYPTACMNADKLYQNPKLRAEDINKAFENSEIKAIFISIGGEDSVRILPYLNKEKIINNPKIIMGYSDSSTFLTLINQWGLVTFNGPSIMAGFSQLESLPKEFINHIKTILFTNPMTYNYLPFSQWCEGYLDWAKEDNVGKTNPLKENVDQWHWVQGKGKFKGNLFGGCIEVLEFLKGTLFWPQNSWSNKILFFETSEDVPTISQIGYIIRNYGMQGIFDHISGILFGRARDYSPEKKVELDKMLKRIIAEEFNHPEIPIITNMDFGHTDPQFILPLGIEAEIDCDLKTFKLLESPTTEE</sequence>
<dbReference type="InterPro" id="IPR027478">
    <property type="entry name" value="LdcA_N"/>
</dbReference>
<dbReference type="Gene3D" id="3.50.30.60">
    <property type="entry name" value="LD-carboxypeptidase A C-terminal domain-like"/>
    <property type="match status" value="1"/>
</dbReference>
<keyword evidence="2" id="KW-0378">Hydrolase</keyword>
<dbReference type="InterPro" id="IPR027461">
    <property type="entry name" value="Carboxypeptidase_A_C_sf"/>
</dbReference>
<evidence type="ECO:0000259" key="3">
    <source>
        <dbReference type="Pfam" id="PF02016"/>
    </source>
</evidence>
<protein>
    <recommendedName>
        <fullName evidence="7">LD-carboxypeptidase</fullName>
    </recommendedName>
</protein>
<evidence type="ECO:0000313" key="6">
    <source>
        <dbReference type="Proteomes" id="UP001208689"/>
    </source>
</evidence>
<evidence type="ECO:0000313" key="5">
    <source>
        <dbReference type="EMBL" id="UYP48098.1"/>
    </source>
</evidence>
<dbReference type="InterPro" id="IPR003507">
    <property type="entry name" value="S66_fam"/>
</dbReference>
<evidence type="ECO:0000256" key="1">
    <source>
        <dbReference type="ARBA" id="ARBA00010233"/>
    </source>
</evidence>
<dbReference type="EMBL" id="CP104013">
    <property type="protein sequence ID" value="UYP48098.1"/>
    <property type="molecule type" value="Genomic_DNA"/>
</dbReference>
<dbReference type="Proteomes" id="UP001208689">
    <property type="component" value="Chromosome"/>
</dbReference>
<dbReference type="PANTHER" id="PTHR30237:SF4">
    <property type="entry name" value="LD-CARBOXYPEPTIDASE C-TERMINAL DOMAIN-CONTAINING PROTEIN"/>
    <property type="match status" value="1"/>
</dbReference>
<dbReference type="Gene3D" id="3.40.50.10740">
    <property type="entry name" value="Class I glutamine amidotransferase-like"/>
    <property type="match status" value="1"/>
</dbReference>
<dbReference type="CDD" id="cd07062">
    <property type="entry name" value="Peptidase_S66_mccF_like"/>
    <property type="match status" value="1"/>
</dbReference>
<dbReference type="SUPFAM" id="SSF141986">
    <property type="entry name" value="LD-carboxypeptidase A C-terminal domain-like"/>
    <property type="match status" value="1"/>
</dbReference>
<evidence type="ECO:0008006" key="7">
    <source>
        <dbReference type="Google" id="ProtNLM"/>
    </source>
</evidence>
<dbReference type="InterPro" id="IPR040921">
    <property type="entry name" value="Peptidase_S66C"/>
</dbReference>
<dbReference type="InterPro" id="IPR029062">
    <property type="entry name" value="Class_I_gatase-like"/>
</dbReference>
<evidence type="ECO:0000259" key="4">
    <source>
        <dbReference type="Pfam" id="PF17676"/>
    </source>
</evidence>
<accession>A0ABY6HX42</accession>
<dbReference type="InterPro" id="IPR040449">
    <property type="entry name" value="Peptidase_S66_N"/>
</dbReference>
<dbReference type="PANTHER" id="PTHR30237">
    <property type="entry name" value="MURAMOYLTETRAPEPTIDE CARBOXYPEPTIDASE"/>
    <property type="match status" value="1"/>
</dbReference>
<dbReference type="Pfam" id="PF02016">
    <property type="entry name" value="Peptidase_S66"/>
    <property type="match status" value="1"/>
</dbReference>
<dbReference type="PIRSF" id="PIRSF028757">
    <property type="entry name" value="LD-carboxypeptidase"/>
    <property type="match status" value="1"/>
</dbReference>
<dbReference type="SUPFAM" id="SSF52317">
    <property type="entry name" value="Class I glutamine amidotransferase-like"/>
    <property type="match status" value="1"/>
</dbReference>
<reference evidence="5" key="1">
    <citation type="submission" date="2022-09" db="EMBL/GenBank/DDBJ databases">
        <title>Actin cytoskeleton and complex cell architecture in an #Asgard archaeon.</title>
        <authorList>
            <person name="Ponce Toledo R.I."/>
            <person name="Schleper C."/>
            <person name="Rodrigues Oliveira T."/>
            <person name="Wollweber F."/>
            <person name="Xu J."/>
            <person name="Rittmann S."/>
            <person name="Klingl A."/>
            <person name="Pilhofer M."/>
        </authorList>
    </citation>
    <scope>NUCLEOTIDE SEQUENCE</scope>
    <source>
        <strain evidence="5">B-35</strain>
    </source>
</reference>
<feature type="domain" description="LD-carboxypeptidase N-terminal" evidence="3">
    <location>
        <begin position="25"/>
        <end position="144"/>
    </location>
</feature>
<organism evidence="5 6">
    <name type="scientific">Candidatus Lokiarchaeum ossiferum</name>
    <dbReference type="NCBI Taxonomy" id="2951803"/>
    <lineage>
        <taxon>Archaea</taxon>
        <taxon>Promethearchaeati</taxon>
        <taxon>Promethearchaeota</taxon>
        <taxon>Promethearchaeia</taxon>
        <taxon>Promethearchaeales</taxon>
        <taxon>Promethearchaeaceae</taxon>
        <taxon>Candidatus Lokiarchaeum</taxon>
    </lineage>
</organism>
<feature type="domain" description="LD-carboxypeptidase C-terminal" evidence="4">
    <location>
        <begin position="220"/>
        <end position="341"/>
    </location>
</feature>
<gene>
    <name evidence="5" type="ORF">NEF87_004383</name>
</gene>
<evidence type="ECO:0000256" key="2">
    <source>
        <dbReference type="ARBA" id="ARBA00022801"/>
    </source>
</evidence>
<proteinExistence type="inferred from homology"/>
<keyword evidence="6" id="KW-1185">Reference proteome</keyword>
<comment type="similarity">
    <text evidence="1">Belongs to the peptidase S66 family.</text>
</comment>
<name>A0ABY6HX42_9ARCH</name>